<sequence length="100" mass="10564">MKGMPTITASACAVEGLMLGLAVDLAPVRVNCVCPGLIETEIWSAFPQGYRERLAVMAQKQLVPRPGQPAEAAEAYLTCMRNSFLTGQTIKIEGGIALAG</sequence>
<dbReference type="PRINTS" id="PR00081">
    <property type="entry name" value="GDHRDH"/>
</dbReference>
<dbReference type="EMBL" id="JABEQJ010000001">
    <property type="protein sequence ID" value="MBB2158826.1"/>
    <property type="molecule type" value="Genomic_DNA"/>
</dbReference>
<dbReference type="InterPro" id="IPR051122">
    <property type="entry name" value="SDR_DHRS6-like"/>
</dbReference>
<reference evidence="3 4" key="1">
    <citation type="submission" date="2020-04" db="EMBL/GenBank/DDBJ databases">
        <title>Description of novel Gluconacetobacter.</title>
        <authorList>
            <person name="Sombolestani A."/>
        </authorList>
    </citation>
    <scope>NUCLEOTIDE SEQUENCE [LARGE SCALE GENOMIC DNA]</scope>
    <source>
        <strain evidence="3 4">LMG 19747</strain>
    </source>
</reference>
<accession>A0A7W4I9N0</accession>
<dbReference type="InterPro" id="IPR002347">
    <property type="entry name" value="SDR_fam"/>
</dbReference>
<protein>
    <submittedName>
        <fullName evidence="3">SDR family oxidoreductase</fullName>
    </submittedName>
</protein>
<proteinExistence type="inferred from homology"/>
<evidence type="ECO:0000256" key="2">
    <source>
        <dbReference type="ARBA" id="ARBA00023002"/>
    </source>
</evidence>
<keyword evidence="2" id="KW-0560">Oxidoreductase</keyword>
<dbReference type="Gene3D" id="3.40.50.720">
    <property type="entry name" value="NAD(P)-binding Rossmann-like Domain"/>
    <property type="match status" value="1"/>
</dbReference>
<dbReference type="PANTHER" id="PTHR43477:SF1">
    <property type="entry name" value="DIHYDROANTICAPSIN 7-DEHYDROGENASE"/>
    <property type="match status" value="1"/>
</dbReference>
<gene>
    <name evidence="3" type="ORF">HLH48_01305</name>
</gene>
<dbReference type="PANTHER" id="PTHR43477">
    <property type="entry name" value="DIHYDROANTICAPSIN 7-DEHYDROGENASE"/>
    <property type="match status" value="1"/>
</dbReference>
<name>A0A7W4I9N0_9PROT</name>
<dbReference type="CDD" id="cd05233">
    <property type="entry name" value="SDR_c"/>
    <property type="match status" value="1"/>
</dbReference>
<organism evidence="3 4">
    <name type="scientific">Gluconacetobacter sacchari</name>
    <dbReference type="NCBI Taxonomy" id="92759"/>
    <lineage>
        <taxon>Bacteria</taxon>
        <taxon>Pseudomonadati</taxon>
        <taxon>Pseudomonadota</taxon>
        <taxon>Alphaproteobacteria</taxon>
        <taxon>Acetobacterales</taxon>
        <taxon>Acetobacteraceae</taxon>
        <taxon>Gluconacetobacter</taxon>
    </lineage>
</organism>
<evidence type="ECO:0000313" key="4">
    <source>
        <dbReference type="Proteomes" id="UP000589085"/>
    </source>
</evidence>
<dbReference type="Proteomes" id="UP000589085">
    <property type="component" value="Unassembled WGS sequence"/>
</dbReference>
<comment type="caution">
    <text evidence="3">The sequence shown here is derived from an EMBL/GenBank/DDBJ whole genome shotgun (WGS) entry which is preliminary data.</text>
</comment>
<dbReference type="RefSeq" id="WP_182995679.1">
    <property type="nucleotide sequence ID" value="NZ_JABEQJ010000001.1"/>
</dbReference>
<dbReference type="Pfam" id="PF13561">
    <property type="entry name" value="adh_short_C2"/>
    <property type="match status" value="1"/>
</dbReference>
<evidence type="ECO:0000313" key="3">
    <source>
        <dbReference type="EMBL" id="MBB2158826.1"/>
    </source>
</evidence>
<comment type="similarity">
    <text evidence="1">Belongs to the short-chain dehydrogenases/reductases (SDR) family.</text>
</comment>
<dbReference type="SUPFAM" id="SSF51735">
    <property type="entry name" value="NAD(P)-binding Rossmann-fold domains"/>
    <property type="match status" value="1"/>
</dbReference>
<dbReference type="AlphaFoldDB" id="A0A7W4I9N0"/>
<dbReference type="GO" id="GO:0016491">
    <property type="term" value="F:oxidoreductase activity"/>
    <property type="evidence" value="ECO:0007669"/>
    <property type="project" value="UniProtKB-KW"/>
</dbReference>
<dbReference type="InterPro" id="IPR036291">
    <property type="entry name" value="NAD(P)-bd_dom_sf"/>
</dbReference>
<evidence type="ECO:0000256" key="1">
    <source>
        <dbReference type="ARBA" id="ARBA00006484"/>
    </source>
</evidence>